<keyword evidence="4" id="KW-1185">Reference proteome</keyword>
<evidence type="ECO:0000256" key="2">
    <source>
        <dbReference type="SAM" id="MobiDB-lite"/>
    </source>
</evidence>
<feature type="region of interest" description="Disordered" evidence="2">
    <location>
        <begin position="215"/>
        <end position="244"/>
    </location>
</feature>
<accession>A0A8H6ZUC1</accession>
<keyword evidence="1" id="KW-0175">Coiled coil</keyword>
<dbReference type="AlphaFoldDB" id="A0A8H6ZUC1"/>
<comment type="caution">
    <text evidence="3">The sequence shown here is derived from an EMBL/GenBank/DDBJ whole genome shotgun (WGS) entry which is preliminary data.</text>
</comment>
<dbReference type="OrthoDB" id="2976041at2759"/>
<dbReference type="EMBL" id="JACETU010000004">
    <property type="protein sequence ID" value="KAF7430844.1"/>
    <property type="molecule type" value="Genomic_DNA"/>
</dbReference>
<organism evidence="3 4">
    <name type="scientific">Pleurotus ostreatus</name>
    <name type="common">Oyster mushroom</name>
    <name type="synonym">White-rot fungus</name>
    <dbReference type="NCBI Taxonomy" id="5322"/>
    <lineage>
        <taxon>Eukaryota</taxon>
        <taxon>Fungi</taxon>
        <taxon>Dikarya</taxon>
        <taxon>Basidiomycota</taxon>
        <taxon>Agaricomycotina</taxon>
        <taxon>Agaricomycetes</taxon>
        <taxon>Agaricomycetidae</taxon>
        <taxon>Agaricales</taxon>
        <taxon>Pleurotineae</taxon>
        <taxon>Pleurotaceae</taxon>
        <taxon>Pleurotus</taxon>
    </lineage>
</organism>
<dbReference type="RefSeq" id="XP_036632122.1">
    <property type="nucleotide sequence ID" value="XM_036776103.1"/>
</dbReference>
<gene>
    <name evidence="3" type="ORF">PC9H_006558</name>
</gene>
<sequence>MPSIRRTPRADRASRRLSFMPVAPPAIKRPTYLSILMYVCFATWGGTVPLKVEDIYDQVARAAEEAGVEMGVRAALMLRKAVLLLENGRYIEIDEQSADGRIIIPTKDMVTIMTQTREQISQHEFSSYQVEFLTICSLFTQRLRKKSPTMLQVIEALEKRIKELQQQLRDAVSHAEEEPIGQDGHPDLEFIDPAPIDPCPPATPVRRTASMIQYPTPESLPRIRRSASTHNAGSSSSHPLSRDNNSAMNIEEEAQVHADLVLQLQSELTDSQDRNRAALARIEELNQEIQQLNNNKAAMELDTDERQQQFALWRIHINQELCDSQETSENLRVQNELLHHQVEELSSDVATSKTQINKLQEEVSEFKTFWQSYSRIEAEARERLFNLRLPTFLQ</sequence>
<protein>
    <submittedName>
        <fullName evidence="3">Uncharacterized protein</fullName>
    </submittedName>
</protein>
<dbReference type="Proteomes" id="UP000623687">
    <property type="component" value="Unassembled WGS sequence"/>
</dbReference>
<feature type="coiled-coil region" evidence="1">
    <location>
        <begin position="268"/>
        <end position="309"/>
    </location>
</feature>
<dbReference type="GeneID" id="59376376"/>
<feature type="region of interest" description="Disordered" evidence="2">
    <location>
        <begin position="168"/>
        <end position="203"/>
    </location>
</feature>
<evidence type="ECO:0000256" key="1">
    <source>
        <dbReference type="SAM" id="Coils"/>
    </source>
</evidence>
<reference evidence="3" key="1">
    <citation type="submission" date="2019-07" db="EMBL/GenBank/DDBJ databases">
        <authorList>
            <person name="Palmer J.M."/>
        </authorList>
    </citation>
    <scope>NUCLEOTIDE SEQUENCE</scope>
    <source>
        <strain evidence="3">PC9</strain>
    </source>
</reference>
<dbReference type="VEuPathDB" id="FungiDB:PC9H_006558"/>
<name>A0A8H6ZUC1_PLEOS</name>
<evidence type="ECO:0000313" key="3">
    <source>
        <dbReference type="EMBL" id="KAF7430844.1"/>
    </source>
</evidence>
<evidence type="ECO:0000313" key="4">
    <source>
        <dbReference type="Proteomes" id="UP000623687"/>
    </source>
</evidence>
<feature type="compositionally biased region" description="Low complexity" evidence="2">
    <location>
        <begin position="228"/>
        <end position="238"/>
    </location>
</feature>
<proteinExistence type="predicted"/>